<organism evidence="3 4">
    <name type="scientific">Acanthamoeba castellanii (strain ATCC 30010 / Neff)</name>
    <dbReference type="NCBI Taxonomy" id="1257118"/>
    <lineage>
        <taxon>Eukaryota</taxon>
        <taxon>Amoebozoa</taxon>
        <taxon>Discosea</taxon>
        <taxon>Longamoebia</taxon>
        <taxon>Centramoebida</taxon>
        <taxon>Acanthamoebidae</taxon>
        <taxon>Acanthamoeba</taxon>
    </lineage>
</organism>
<dbReference type="STRING" id="1257118.L8GHX0"/>
<keyword evidence="4" id="KW-1185">Reference proteome</keyword>
<accession>L8GHX0</accession>
<dbReference type="Proteomes" id="UP000011083">
    <property type="component" value="Unassembled WGS sequence"/>
</dbReference>
<dbReference type="PANTHER" id="PTHR21708:SF26">
    <property type="entry name" value="2-DEHYDROPANTOATE 2-REDUCTASE"/>
    <property type="match status" value="1"/>
</dbReference>
<feature type="domain" description="Ketopantoate reductase N-terminal" evidence="1">
    <location>
        <begin position="86"/>
        <end position="137"/>
    </location>
</feature>
<dbReference type="InterPro" id="IPR008927">
    <property type="entry name" value="6-PGluconate_DH-like_C_sf"/>
</dbReference>
<dbReference type="SUPFAM" id="SSF48179">
    <property type="entry name" value="6-phosphogluconate dehydrogenase C-terminal domain-like"/>
    <property type="match status" value="1"/>
</dbReference>
<dbReference type="GO" id="GO:0005737">
    <property type="term" value="C:cytoplasm"/>
    <property type="evidence" value="ECO:0007669"/>
    <property type="project" value="TreeGrafter"/>
</dbReference>
<dbReference type="FunFam" id="1.10.1040.10:FF:000017">
    <property type="entry name" value="2-dehydropantoate 2-reductase"/>
    <property type="match status" value="1"/>
</dbReference>
<dbReference type="OMA" id="HVYGKKF"/>
<reference evidence="3 4" key="1">
    <citation type="journal article" date="2013" name="Genome Biol.">
        <title>Genome of Acanthamoeba castellanii highlights extensive lateral gene transfer and early evolution of tyrosine kinase signaling.</title>
        <authorList>
            <person name="Clarke M."/>
            <person name="Lohan A.J."/>
            <person name="Liu B."/>
            <person name="Lagkouvardos I."/>
            <person name="Roy S."/>
            <person name="Zafar N."/>
            <person name="Bertelli C."/>
            <person name="Schilde C."/>
            <person name="Kianianmomeni A."/>
            <person name="Burglin T.R."/>
            <person name="Frech C."/>
            <person name="Turcotte B."/>
            <person name="Kopec K.O."/>
            <person name="Synnott J.M."/>
            <person name="Choo C."/>
            <person name="Paponov I."/>
            <person name="Finkler A."/>
            <person name="Soon Heng Tan C."/>
            <person name="Hutchins A.P."/>
            <person name="Weinmeier T."/>
            <person name="Rattei T."/>
            <person name="Chu J.S."/>
            <person name="Gimenez G."/>
            <person name="Irimia M."/>
            <person name="Rigden D.J."/>
            <person name="Fitzpatrick D.A."/>
            <person name="Lorenzo-Morales J."/>
            <person name="Bateman A."/>
            <person name="Chiu C.H."/>
            <person name="Tang P."/>
            <person name="Hegemann P."/>
            <person name="Fromm H."/>
            <person name="Raoult D."/>
            <person name="Greub G."/>
            <person name="Miranda-Saavedra D."/>
            <person name="Chen N."/>
            <person name="Nash P."/>
            <person name="Ginger M.L."/>
            <person name="Horn M."/>
            <person name="Schaap P."/>
            <person name="Caler L."/>
            <person name="Loftus B."/>
        </authorList>
    </citation>
    <scope>NUCLEOTIDE SEQUENCE [LARGE SCALE GENOMIC DNA]</scope>
    <source>
        <strain evidence="3 4">Neff</strain>
    </source>
</reference>
<dbReference type="KEGG" id="acan:ACA1_374250"/>
<evidence type="ECO:0000259" key="1">
    <source>
        <dbReference type="Pfam" id="PF02558"/>
    </source>
</evidence>
<feature type="domain" description="Ketopantoate reductase C-terminal" evidence="2">
    <location>
        <begin position="175"/>
        <end position="298"/>
    </location>
</feature>
<sequence length="314" mass="34120">MEAMWKIAVIGTGGVGGYFGGRLAQLQDECQVHFVVRGETLQVLKRDGLRVDSLVGDFHIPPDRCNATDDLASVGPVDLVITAVKLPLQNGVEAADILARAVDKKHVVGGFCKIISYIVKHGHIRHDAADPTVAFGEVWASETAPGTLNSISDRITKLKDLFEKAQGVKVELFDDIRVGLWHKFMLICAVSGLGAITRAPLGVFLGVEETRDLFRQVLFEVAKLAQAQGIELTDEAAEKLYTYFLGRAESERNATSSMQRDIMRGLPSELEWQVGAVVRKAKALGVPAPACSLIYAALLPQELKARGKLAFSIE</sequence>
<dbReference type="EMBL" id="KB008119">
    <property type="protein sequence ID" value="ELR12358.1"/>
    <property type="molecule type" value="Genomic_DNA"/>
</dbReference>
<dbReference type="InterPro" id="IPR013752">
    <property type="entry name" value="KPA_reductase"/>
</dbReference>
<dbReference type="Gene3D" id="3.40.50.720">
    <property type="entry name" value="NAD(P)-binding Rossmann-like Domain"/>
    <property type="match status" value="2"/>
</dbReference>
<name>L8GHX0_ACACF</name>
<proteinExistence type="predicted"/>
<dbReference type="Gene3D" id="1.10.1040.10">
    <property type="entry name" value="N-(1-d-carboxylethyl)-l-norvaline Dehydrogenase, domain 2"/>
    <property type="match status" value="1"/>
</dbReference>
<protein>
    <submittedName>
        <fullName evidence="3">2dehydropantoate 2-reductase</fullName>
    </submittedName>
</protein>
<dbReference type="InterPro" id="IPR051402">
    <property type="entry name" value="KPR-Related"/>
</dbReference>
<evidence type="ECO:0000313" key="3">
    <source>
        <dbReference type="EMBL" id="ELR12358.1"/>
    </source>
</evidence>
<dbReference type="Pfam" id="PF02558">
    <property type="entry name" value="ApbA"/>
    <property type="match status" value="2"/>
</dbReference>
<gene>
    <name evidence="3" type="ORF">ACA1_374250</name>
</gene>
<dbReference type="PANTHER" id="PTHR21708">
    <property type="entry name" value="PROBABLE 2-DEHYDROPANTOATE 2-REDUCTASE"/>
    <property type="match status" value="1"/>
</dbReference>
<dbReference type="VEuPathDB" id="AmoebaDB:ACA1_374250"/>
<dbReference type="AlphaFoldDB" id="L8GHX0"/>
<dbReference type="InterPro" id="IPR013332">
    <property type="entry name" value="KPR_N"/>
</dbReference>
<dbReference type="InterPro" id="IPR013328">
    <property type="entry name" value="6PGD_dom2"/>
</dbReference>
<dbReference type="GeneID" id="14912904"/>
<dbReference type="Pfam" id="PF08546">
    <property type="entry name" value="ApbA_C"/>
    <property type="match status" value="1"/>
</dbReference>
<dbReference type="OrthoDB" id="3609at2759"/>
<dbReference type="InterPro" id="IPR036291">
    <property type="entry name" value="NAD(P)-bd_dom_sf"/>
</dbReference>
<evidence type="ECO:0000313" key="4">
    <source>
        <dbReference type="Proteomes" id="UP000011083"/>
    </source>
</evidence>
<dbReference type="RefSeq" id="XP_004334371.1">
    <property type="nucleotide sequence ID" value="XM_004334323.1"/>
</dbReference>
<evidence type="ECO:0000259" key="2">
    <source>
        <dbReference type="Pfam" id="PF08546"/>
    </source>
</evidence>
<feature type="domain" description="Ketopantoate reductase N-terminal" evidence="1">
    <location>
        <begin position="7"/>
        <end position="85"/>
    </location>
</feature>
<dbReference type="SUPFAM" id="SSF51735">
    <property type="entry name" value="NAD(P)-binding Rossmann-fold domains"/>
    <property type="match status" value="1"/>
</dbReference>